<organism evidence="1 2">
    <name type="scientific">Helianthus annuus</name>
    <name type="common">Common sunflower</name>
    <dbReference type="NCBI Taxonomy" id="4232"/>
    <lineage>
        <taxon>Eukaryota</taxon>
        <taxon>Viridiplantae</taxon>
        <taxon>Streptophyta</taxon>
        <taxon>Embryophyta</taxon>
        <taxon>Tracheophyta</taxon>
        <taxon>Spermatophyta</taxon>
        <taxon>Magnoliopsida</taxon>
        <taxon>eudicotyledons</taxon>
        <taxon>Gunneridae</taxon>
        <taxon>Pentapetalae</taxon>
        <taxon>asterids</taxon>
        <taxon>campanulids</taxon>
        <taxon>Asterales</taxon>
        <taxon>Asteraceae</taxon>
        <taxon>Asteroideae</taxon>
        <taxon>Heliantheae alliance</taxon>
        <taxon>Heliantheae</taxon>
        <taxon>Helianthus</taxon>
    </lineage>
</organism>
<reference evidence="1" key="1">
    <citation type="journal article" date="2017" name="Nature">
        <title>The sunflower genome provides insights into oil metabolism, flowering and Asterid evolution.</title>
        <authorList>
            <person name="Badouin H."/>
            <person name="Gouzy J."/>
            <person name="Grassa C.J."/>
            <person name="Murat F."/>
            <person name="Staton S.E."/>
            <person name="Cottret L."/>
            <person name="Lelandais-Briere C."/>
            <person name="Owens G.L."/>
            <person name="Carrere S."/>
            <person name="Mayjonade B."/>
            <person name="Legrand L."/>
            <person name="Gill N."/>
            <person name="Kane N.C."/>
            <person name="Bowers J.E."/>
            <person name="Hubner S."/>
            <person name="Bellec A."/>
            <person name="Berard A."/>
            <person name="Berges H."/>
            <person name="Blanchet N."/>
            <person name="Boniface M.C."/>
            <person name="Brunel D."/>
            <person name="Catrice O."/>
            <person name="Chaidir N."/>
            <person name="Claudel C."/>
            <person name="Donnadieu C."/>
            <person name="Faraut T."/>
            <person name="Fievet G."/>
            <person name="Helmstetter N."/>
            <person name="King M."/>
            <person name="Knapp S.J."/>
            <person name="Lai Z."/>
            <person name="Le Paslier M.C."/>
            <person name="Lippi Y."/>
            <person name="Lorenzon L."/>
            <person name="Mandel J.R."/>
            <person name="Marage G."/>
            <person name="Marchand G."/>
            <person name="Marquand E."/>
            <person name="Bret-Mestries E."/>
            <person name="Morien E."/>
            <person name="Nambeesan S."/>
            <person name="Nguyen T."/>
            <person name="Pegot-Espagnet P."/>
            <person name="Pouilly N."/>
            <person name="Raftis F."/>
            <person name="Sallet E."/>
            <person name="Schiex T."/>
            <person name="Thomas J."/>
            <person name="Vandecasteele C."/>
            <person name="Vares D."/>
            <person name="Vear F."/>
            <person name="Vautrin S."/>
            <person name="Crespi M."/>
            <person name="Mangin B."/>
            <person name="Burke J.M."/>
            <person name="Salse J."/>
            <person name="Munos S."/>
            <person name="Vincourt P."/>
            <person name="Rieseberg L.H."/>
            <person name="Langlade N.B."/>
        </authorList>
    </citation>
    <scope>NUCLEOTIDE SEQUENCE</scope>
    <source>
        <tissue evidence="1">Leaves</tissue>
    </source>
</reference>
<dbReference type="EMBL" id="MNCJ02000330">
    <property type="protein sequence ID" value="KAF5766714.1"/>
    <property type="molecule type" value="Genomic_DNA"/>
</dbReference>
<reference evidence="1" key="2">
    <citation type="submission" date="2020-06" db="EMBL/GenBank/DDBJ databases">
        <title>Helianthus annuus Genome sequencing and assembly Release 2.</title>
        <authorList>
            <person name="Gouzy J."/>
            <person name="Langlade N."/>
            <person name="Munos S."/>
        </authorList>
    </citation>
    <scope>NUCLEOTIDE SEQUENCE</scope>
    <source>
        <tissue evidence="1">Leaves</tissue>
    </source>
</reference>
<dbReference type="Proteomes" id="UP000215914">
    <property type="component" value="Unassembled WGS sequence"/>
</dbReference>
<evidence type="ECO:0000313" key="1">
    <source>
        <dbReference type="EMBL" id="KAF5766714.1"/>
    </source>
</evidence>
<name>A0A9K3E603_HELAN</name>
<proteinExistence type="predicted"/>
<protein>
    <submittedName>
        <fullName evidence="1">Uncharacterized protein</fullName>
    </submittedName>
</protein>
<gene>
    <name evidence="1" type="ORF">HanXRQr2_Chr15g0718711</name>
</gene>
<comment type="caution">
    <text evidence="1">The sequence shown here is derived from an EMBL/GenBank/DDBJ whole genome shotgun (WGS) entry which is preliminary data.</text>
</comment>
<sequence length="139" mass="16207">MPEGFKIPLTLDKATKAFIGTSATDFATELGIIVRDVFPMRFHKWDSVPEDVKTLMYEKLEGCFESALEEQWRKNESKVGKSNMHGDCRNQDDWNHLCDYWESKKTRKYSDQMELNRRKQVNISRGLSVNSQSCIHSKL</sequence>
<dbReference type="AlphaFoldDB" id="A0A9K3E603"/>
<keyword evidence="2" id="KW-1185">Reference proteome</keyword>
<dbReference type="Gramene" id="mRNA:HanXRQr2_Chr15g0718711">
    <property type="protein sequence ID" value="mRNA:HanXRQr2_Chr15g0718711"/>
    <property type="gene ID" value="HanXRQr2_Chr15g0718711"/>
</dbReference>
<accession>A0A9K3E603</accession>
<evidence type="ECO:0000313" key="2">
    <source>
        <dbReference type="Proteomes" id="UP000215914"/>
    </source>
</evidence>